<proteinExistence type="predicted"/>
<comment type="caution">
    <text evidence="2">The sequence shown here is derived from an EMBL/GenBank/DDBJ whole genome shotgun (WGS) entry which is preliminary data.</text>
</comment>
<dbReference type="AlphaFoldDB" id="W9XGV2"/>
<dbReference type="HOGENOM" id="CLU_3001932_0_0_1"/>
<accession>W9XGV2</accession>
<evidence type="ECO:0000313" key="2">
    <source>
        <dbReference type="EMBL" id="EXJ79443.1"/>
    </source>
</evidence>
<protein>
    <recommendedName>
        <fullName evidence="1">DUF7871 domain-containing protein</fullName>
    </recommendedName>
</protein>
<dbReference type="Pfam" id="PF25277">
    <property type="entry name" value="DUF7871"/>
    <property type="match status" value="1"/>
</dbReference>
<keyword evidence="3" id="KW-1185">Reference proteome</keyword>
<evidence type="ECO:0000313" key="3">
    <source>
        <dbReference type="Proteomes" id="UP000019478"/>
    </source>
</evidence>
<sequence>MVKPTTCCGRASDSECVCAQKATCSCGKQSALHCTCNKQSAENTVQGARCSCSMLLQ</sequence>
<dbReference type="PANTHER" id="PTHR40620">
    <property type="entry name" value="RESISTANCE PROTEIN CRD2, PUTATIVE (AFU_ORTHOLOGUE AFUA_4G04318)-RELATED"/>
    <property type="match status" value="1"/>
</dbReference>
<evidence type="ECO:0000259" key="1">
    <source>
        <dbReference type="Pfam" id="PF25277"/>
    </source>
</evidence>
<dbReference type="GeneID" id="19173031"/>
<name>W9XGV2_9EURO</name>
<dbReference type="OrthoDB" id="4140664at2759"/>
<feature type="non-terminal residue" evidence="2">
    <location>
        <position position="57"/>
    </location>
</feature>
<dbReference type="Proteomes" id="UP000019478">
    <property type="component" value="Unassembled WGS sequence"/>
</dbReference>
<feature type="domain" description="DUF7871" evidence="1">
    <location>
        <begin position="3"/>
        <end position="54"/>
    </location>
</feature>
<reference evidence="2 3" key="1">
    <citation type="submission" date="2013-03" db="EMBL/GenBank/DDBJ databases">
        <title>The Genome Sequence of Capronia epimyces CBS 606.96.</title>
        <authorList>
            <consortium name="The Broad Institute Genomics Platform"/>
            <person name="Cuomo C."/>
            <person name="de Hoog S."/>
            <person name="Gorbushina A."/>
            <person name="Walker B."/>
            <person name="Young S.K."/>
            <person name="Zeng Q."/>
            <person name="Gargeya S."/>
            <person name="Fitzgerald M."/>
            <person name="Haas B."/>
            <person name="Abouelleil A."/>
            <person name="Allen A.W."/>
            <person name="Alvarado L."/>
            <person name="Arachchi H.M."/>
            <person name="Berlin A.M."/>
            <person name="Chapman S.B."/>
            <person name="Gainer-Dewar J."/>
            <person name="Goldberg J."/>
            <person name="Griggs A."/>
            <person name="Gujja S."/>
            <person name="Hansen M."/>
            <person name="Howarth C."/>
            <person name="Imamovic A."/>
            <person name="Ireland A."/>
            <person name="Larimer J."/>
            <person name="McCowan C."/>
            <person name="Murphy C."/>
            <person name="Pearson M."/>
            <person name="Poon T.W."/>
            <person name="Priest M."/>
            <person name="Roberts A."/>
            <person name="Saif S."/>
            <person name="Shea T."/>
            <person name="Sisk P."/>
            <person name="Sykes S."/>
            <person name="Wortman J."/>
            <person name="Nusbaum C."/>
            <person name="Birren B."/>
        </authorList>
    </citation>
    <scope>NUCLEOTIDE SEQUENCE [LARGE SCALE GENOMIC DNA]</scope>
    <source>
        <strain evidence="2 3">CBS 606.96</strain>
    </source>
</reference>
<organism evidence="2 3">
    <name type="scientific">Capronia epimyces CBS 606.96</name>
    <dbReference type="NCBI Taxonomy" id="1182542"/>
    <lineage>
        <taxon>Eukaryota</taxon>
        <taxon>Fungi</taxon>
        <taxon>Dikarya</taxon>
        <taxon>Ascomycota</taxon>
        <taxon>Pezizomycotina</taxon>
        <taxon>Eurotiomycetes</taxon>
        <taxon>Chaetothyriomycetidae</taxon>
        <taxon>Chaetothyriales</taxon>
        <taxon>Herpotrichiellaceae</taxon>
        <taxon>Capronia</taxon>
    </lineage>
</organism>
<dbReference type="RefSeq" id="XP_007737231.1">
    <property type="nucleotide sequence ID" value="XM_007739041.1"/>
</dbReference>
<dbReference type="PANTHER" id="PTHR40620:SF1">
    <property type="entry name" value="RESISTANCE PROTEIN CRD2, PUTATIVE (AFU_ORTHOLOGUE AFUA_4G04318)-RELATED"/>
    <property type="match status" value="1"/>
</dbReference>
<gene>
    <name evidence="2" type="ORF">A1O3_08945</name>
</gene>
<dbReference type="InterPro" id="IPR057193">
    <property type="entry name" value="DUF7871"/>
</dbReference>
<dbReference type="EMBL" id="AMGY01000008">
    <property type="protein sequence ID" value="EXJ79443.1"/>
    <property type="molecule type" value="Genomic_DNA"/>
</dbReference>